<feature type="compositionally biased region" description="Basic and acidic residues" evidence="1">
    <location>
        <begin position="35"/>
        <end position="48"/>
    </location>
</feature>
<dbReference type="EMBL" id="KZ997980">
    <property type="protein sequence ID" value="RKO86698.1"/>
    <property type="molecule type" value="Genomic_DNA"/>
</dbReference>
<reference evidence="3" key="1">
    <citation type="journal article" date="2018" name="Nat. Microbiol.">
        <title>Leveraging single-cell genomics to expand the fungal tree of life.</title>
        <authorList>
            <person name="Ahrendt S.R."/>
            <person name="Quandt C.A."/>
            <person name="Ciobanu D."/>
            <person name="Clum A."/>
            <person name="Salamov A."/>
            <person name="Andreopoulos B."/>
            <person name="Cheng J.F."/>
            <person name="Woyke T."/>
            <person name="Pelin A."/>
            <person name="Henrissat B."/>
            <person name="Reynolds N.K."/>
            <person name="Benny G.L."/>
            <person name="Smith M.E."/>
            <person name="James T.Y."/>
            <person name="Grigoriev I.V."/>
        </authorList>
    </citation>
    <scope>NUCLEOTIDE SEQUENCE [LARGE SCALE GENOMIC DNA]</scope>
</reference>
<sequence>MHLELTGWREGISDIQMGKEGDKLLGAEVENFRGKEGWSGAERRDGGGRRRLSPTRRQTSGRETSEITHLGEPRVEGCGQRWGELLLRRKVTLLVKRKSLRGQELSLGWLTTPLPATSRNQVTFLDKLGNNGKKDETQSPWRRDVWLGVKNQLGGGANGRNVPIQRLKKICKKPASKSKSDNSEGPPKKSFKKLKDVKKVAGAWTKVVMTFLKDMQPLDQETQGFFSEAAWEIFPPIKKILQMLFGNVRTKVTENEAQNIEDLPKFYQEYLDALGKPRKIDIKGPPSEIHREKIHIQRKRAAAADDVAAEDNAAEESADDTLSGARDVSGQDDSREDTDAGGDANVDSGDENKNIENNEHLAITDSVQLARQIHSSSGLLSSLGPLPLSISINESLFPPSTFSTRDTITVSQPVRLEKPLPIKLPTDIETKSKRKAYKPRTMKKLPVSTNQVERLVLPNGVVNIFAPLSQQKLKNTDSYKGPVGNGGSSADYAELKVVPMRVKTRTPGKNESAAQGIMSDVMEVIIGWLTKLTDGDSVEVKKKQRLKAELARGAHLI</sequence>
<protein>
    <submittedName>
        <fullName evidence="2">Uncharacterized protein</fullName>
    </submittedName>
</protein>
<organism evidence="2 3">
    <name type="scientific">Blyttiomyces helicus</name>
    <dbReference type="NCBI Taxonomy" id="388810"/>
    <lineage>
        <taxon>Eukaryota</taxon>
        <taxon>Fungi</taxon>
        <taxon>Fungi incertae sedis</taxon>
        <taxon>Chytridiomycota</taxon>
        <taxon>Chytridiomycota incertae sedis</taxon>
        <taxon>Chytridiomycetes</taxon>
        <taxon>Chytridiomycetes incertae sedis</taxon>
        <taxon>Blyttiomyces</taxon>
    </lineage>
</organism>
<evidence type="ECO:0000256" key="1">
    <source>
        <dbReference type="SAM" id="MobiDB-lite"/>
    </source>
</evidence>
<feature type="compositionally biased region" description="Acidic residues" evidence="1">
    <location>
        <begin position="307"/>
        <end position="319"/>
    </location>
</feature>
<feature type="region of interest" description="Disordered" evidence="1">
    <location>
        <begin position="300"/>
        <end position="355"/>
    </location>
</feature>
<gene>
    <name evidence="2" type="ORF">BDK51DRAFT_29325</name>
</gene>
<name>A0A4P9W6V4_9FUNG</name>
<evidence type="ECO:0000313" key="2">
    <source>
        <dbReference type="EMBL" id="RKO86698.1"/>
    </source>
</evidence>
<proteinExistence type="predicted"/>
<evidence type="ECO:0000313" key="3">
    <source>
        <dbReference type="Proteomes" id="UP000269721"/>
    </source>
</evidence>
<dbReference type="AlphaFoldDB" id="A0A4P9W6V4"/>
<accession>A0A4P9W6V4</accession>
<feature type="region of interest" description="Disordered" evidence="1">
    <location>
        <begin position="35"/>
        <end position="67"/>
    </location>
</feature>
<dbReference type="Proteomes" id="UP000269721">
    <property type="component" value="Unassembled WGS sequence"/>
</dbReference>
<feature type="region of interest" description="Disordered" evidence="1">
    <location>
        <begin position="171"/>
        <end position="192"/>
    </location>
</feature>
<keyword evidence="3" id="KW-1185">Reference proteome</keyword>